<evidence type="ECO:0000256" key="3">
    <source>
        <dbReference type="ARBA" id="ARBA00022448"/>
    </source>
</evidence>
<proteinExistence type="inferred from homology"/>
<evidence type="ECO:0000256" key="8">
    <source>
        <dbReference type="SAM" id="Phobius"/>
    </source>
</evidence>
<name>A0ABV5WAY8_9BACI</name>
<evidence type="ECO:0000256" key="2">
    <source>
        <dbReference type="ARBA" id="ARBA00007998"/>
    </source>
</evidence>
<dbReference type="Proteomes" id="UP001589609">
    <property type="component" value="Unassembled WGS sequence"/>
</dbReference>
<evidence type="ECO:0000256" key="1">
    <source>
        <dbReference type="ARBA" id="ARBA00004141"/>
    </source>
</evidence>
<comment type="subcellular location">
    <subcellularLocation>
        <location evidence="1">Membrane</location>
        <topology evidence="1">Multi-pass membrane protein</topology>
    </subcellularLocation>
</comment>
<accession>A0ABV5WAY8</accession>
<keyword evidence="7 8" id="KW-0472">Membrane</keyword>
<evidence type="ECO:0000256" key="4">
    <source>
        <dbReference type="ARBA" id="ARBA00022544"/>
    </source>
</evidence>
<evidence type="ECO:0000256" key="7">
    <source>
        <dbReference type="ARBA" id="ARBA00023136"/>
    </source>
</evidence>
<feature type="transmembrane region" description="Helical" evidence="8">
    <location>
        <begin position="74"/>
        <end position="94"/>
    </location>
</feature>
<evidence type="ECO:0000313" key="9">
    <source>
        <dbReference type="EMBL" id="MFB9757565.1"/>
    </source>
</evidence>
<evidence type="ECO:0000256" key="5">
    <source>
        <dbReference type="ARBA" id="ARBA00022692"/>
    </source>
</evidence>
<dbReference type="RefSeq" id="WP_379947875.1">
    <property type="nucleotide sequence ID" value="NZ_JBHMAF010000017.1"/>
</dbReference>
<keyword evidence="10" id="KW-1185">Reference proteome</keyword>
<comment type="caution">
    <text evidence="9">The sequence shown here is derived from an EMBL/GenBank/DDBJ whole genome shotgun (WGS) entry which is preliminary data.</text>
</comment>
<feature type="transmembrane region" description="Helical" evidence="8">
    <location>
        <begin position="143"/>
        <end position="163"/>
    </location>
</feature>
<keyword evidence="3" id="KW-0813">Transport</keyword>
<gene>
    <name evidence="9" type="ORF">ACFFMS_03280</name>
</gene>
<dbReference type="PANTHER" id="PTHR34975">
    <property type="entry name" value="SPORE GERMINATION PROTEIN A2"/>
    <property type="match status" value="1"/>
</dbReference>
<dbReference type="InterPro" id="IPR004761">
    <property type="entry name" value="Spore_GerAB"/>
</dbReference>
<protein>
    <submittedName>
        <fullName evidence="9">GerAB/ArcD/ProY family transporter</fullName>
    </submittedName>
</protein>
<feature type="transmembrane region" description="Helical" evidence="8">
    <location>
        <begin position="36"/>
        <end position="54"/>
    </location>
</feature>
<keyword evidence="4" id="KW-0309">Germination</keyword>
<dbReference type="EMBL" id="JBHMAF010000017">
    <property type="protein sequence ID" value="MFB9757565.1"/>
    <property type="molecule type" value="Genomic_DNA"/>
</dbReference>
<dbReference type="Pfam" id="PF03845">
    <property type="entry name" value="Spore_permease"/>
    <property type="match status" value="1"/>
</dbReference>
<reference evidence="9 10" key="1">
    <citation type="submission" date="2024-09" db="EMBL/GenBank/DDBJ databases">
        <authorList>
            <person name="Sun Q."/>
            <person name="Mori K."/>
        </authorList>
    </citation>
    <scope>NUCLEOTIDE SEQUENCE [LARGE SCALE GENOMIC DNA]</scope>
    <source>
        <strain evidence="9 10">JCM 11201</strain>
    </source>
</reference>
<organism evidence="9 10">
    <name type="scientific">Ectobacillus funiculus</name>
    <dbReference type="NCBI Taxonomy" id="137993"/>
    <lineage>
        <taxon>Bacteria</taxon>
        <taxon>Bacillati</taxon>
        <taxon>Bacillota</taxon>
        <taxon>Bacilli</taxon>
        <taxon>Bacillales</taxon>
        <taxon>Bacillaceae</taxon>
        <taxon>Ectobacillus</taxon>
    </lineage>
</organism>
<feature type="transmembrane region" description="Helical" evidence="8">
    <location>
        <begin position="114"/>
        <end position="131"/>
    </location>
</feature>
<evidence type="ECO:0000256" key="6">
    <source>
        <dbReference type="ARBA" id="ARBA00022989"/>
    </source>
</evidence>
<evidence type="ECO:0000313" key="10">
    <source>
        <dbReference type="Proteomes" id="UP001589609"/>
    </source>
</evidence>
<feature type="transmembrane region" description="Helical" evidence="8">
    <location>
        <begin position="12"/>
        <end position="30"/>
    </location>
</feature>
<comment type="similarity">
    <text evidence="2">Belongs to the amino acid-polyamine-organocation (APC) superfamily. Spore germination protein (SGP) (TC 2.A.3.9) family.</text>
</comment>
<keyword evidence="5 8" id="KW-0812">Transmembrane</keyword>
<dbReference type="NCBIfam" id="TIGR00912">
    <property type="entry name" value="2A0309"/>
    <property type="match status" value="1"/>
</dbReference>
<keyword evidence="6 8" id="KW-1133">Transmembrane helix</keyword>
<dbReference type="PANTHER" id="PTHR34975:SF2">
    <property type="entry name" value="SPORE GERMINATION PROTEIN A2"/>
    <property type="match status" value="1"/>
</dbReference>
<sequence>MKKEKISAFQLFYVLIGFEIGNSILFGTAAGAKQDVWLAILLSMLCGLILVWMYTKLSDYYPDETLVQMLSKIIGKFLSYPLIVIYALYFLYLACTACRDFGELIASTILTETPMIMVIGSFMVLIIYCPCGGIEALGRMGEIVFPICGLILVTLWTLLLIGAEFDSERITPVLGHGIQPVFRAVFPPVQSVLTFPLLA</sequence>